<organism evidence="2 3">
    <name type="scientific">Olpidium bornovanus</name>
    <dbReference type="NCBI Taxonomy" id="278681"/>
    <lineage>
        <taxon>Eukaryota</taxon>
        <taxon>Fungi</taxon>
        <taxon>Fungi incertae sedis</taxon>
        <taxon>Olpidiomycota</taxon>
        <taxon>Olpidiomycotina</taxon>
        <taxon>Olpidiomycetes</taxon>
        <taxon>Olpidiales</taxon>
        <taxon>Olpidiaceae</taxon>
        <taxon>Olpidium</taxon>
    </lineage>
</organism>
<protein>
    <submittedName>
        <fullName evidence="2">Uncharacterized protein</fullName>
    </submittedName>
</protein>
<keyword evidence="3" id="KW-1185">Reference proteome</keyword>
<sequence>LSELQVRAAPSPCREVVRVRDCLVRARASDRPARAQPEEAKSRLGSDGDVTRIHEASPNSPHHVPSSACAHSTPTPLFCARSESTADRGITKQKATCAENVNDLKVDFEHKASIVDSPHGNWEGRPSLTNPPDGSWQLGSEKLGGGPHPHGISRKPVSAIVCSHAVPAEKKKEVPVRATAGP</sequence>
<dbReference type="AlphaFoldDB" id="A0A8H7ZPJ9"/>
<gene>
    <name evidence="2" type="ORF">BJ554DRAFT_3203</name>
</gene>
<feature type="compositionally biased region" description="Basic and acidic residues" evidence="1">
    <location>
        <begin position="26"/>
        <end position="55"/>
    </location>
</feature>
<feature type="non-terminal residue" evidence="2">
    <location>
        <position position="1"/>
    </location>
</feature>
<feature type="region of interest" description="Disordered" evidence="1">
    <location>
        <begin position="115"/>
        <end position="154"/>
    </location>
</feature>
<evidence type="ECO:0000313" key="2">
    <source>
        <dbReference type="EMBL" id="KAG5456919.1"/>
    </source>
</evidence>
<accession>A0A8H7ZPJ9</accession>
<evidence type="ECO:0000313" key="3">
    <source>
        <dbReference type="Proteomes" id="UP000673691"/>
    </source>
</evidence>
<reference evidence="2 3" key="1">
    <citation type="journal article" name="Sci. Rep.">
        <title>Genome-scale phylogenetic analyses confirm Olpidium as the closest living zoosporic fungus to the non-flagellated, terrestrial fungi.</title>
        <authorList>
            <person name="Chang Y."/>
            <person name="Rochon D."/>
            <person name="Sekimoto S."/>
            <person name="Wang Y."/>
            <person name="Chovatia M."/>
            <person name="Sandor L."/>
            <person name="Salamov A."/>
            <person name="Grigoriev I.V."/>
            <person name="Stajich J.E."/>
            <person name="Spatafora J.W."/>
        </authorList>
    </citation>
    <scope>NUCLEOTIDE SEQUENCE [LARGE SCALE GENOMIC DNA]</scope>
    <source>
        <strain evidence="2">S191</strain>
    </source>
</reference>
<comment type="caution">
    <text evidence="2">The sequence shown here is derived from an EMBL/GenBank/DDBJ whole genome shotgun (WGS) entry which is preliminary data.</text>
</comment>
<dbReference type="Proteomes" id="UP000673691">
    <property type="component" value="Unassembled WGS sequence"/>
</dbReference>
<name>A0A8H7ZPJ9_9FUNG</name>
<evidence type="ECO:0000256" key="1">
    <source>
        <dbReference type="SAM" id="MobiDB-lite"/>
    </source>
</evidence>
<dbReference type="EMBL" id="JAEFCI010010931">
    <property type="protein sequence ID" value="KAG5456919.1"/>
    <property type="molecule type" value="Genomic_DNA"/>
</dbReference>
<proteinExistence type="predicted"/>
<feature type="region of interest" description="Disordered" evidence="1">
    <location>
        <begin position="26"/>
        <end position="77"/>
    </location>
</feature>